<evidence type="ECO:0000256" key="4">
    <source>
        <dbReference type="SAM" id="MobiDB-lite"/>
    </source>
</evidence>
<protein>
    <submittedName>
        <fullName evidence="6">Basic helix-loop-helix protein</fullName>
    </submittedName>
</protein>
<dbReference type="GO" id="GO:0005634">
    <property type="term" value="C:nucleus"/>
    <property type="evidence" value="ECO:0007669"/>
    <property type="project" value="TreeGrafter"/>
</dbReference>
<dbReference type="SUPFAM" id="SSF47459">
    <property type="entry name" value="HLH, helix-loop-helix DNA-binding domain"/>
    <property type="match status" value="1"/>
</dbReference>
<dbReference type="PROSITE" id="PS50888">
    <property type="entry name" value="BHLH"/>
    <property type="match status" value="1"/>
</dbReference>
<evidence type="ECO:0000313" key="6">
    <source>
        <dbReference type="EMBL" id="KAJ1959385.1"/>
    </source>
</evidence>
<keyword evidence="1" id="KW-0238">DNA-binding</keyword>
<dbReference type="CDD" id="cd11398">
    <property type="entry name" value="bHLHzip_scCBP1"/>
    <property type="match status" value="1"/>
</dbReference>
<feature type="compositionally biased region" description="Basic and acidic residues" evidence="4">
    <location>
        <begin position="9"/>
        <end position="18"/>
    </location>
</feature>
<evidence type="ECO:0000256" key="2">
    <source>
        <dbReference type="ARBA" id="ARBA00023242"/>
    </source>
</evidence>
<accession>A0A9W8APF2</accession>
<feature type="region of interest" description="Disordered" evidence="4">
    <location>
        <begin position="1"/>
        <end position="29"/>
    </location>
</feature>
<dbReference type="InterPro" id="IPR047206">
    <property type="entry name" value="bHLHzip_scCBP1-like"/>
</dbReference>
<dbReference type="GO" id="GO:0003700">
    <property type="term" value="F:DNA-binding transcription factor activity"/>
    <property type="evidence" value="ECO:0007669"/>
    <property type="project" value="InterPro"/>
</dbReference>
<dbReference type="InterPro" id="IPR036638">
    <property type="entry name" value="HLH_DNA-bd_sf"/>
</dbReference>
<evidence type="ECO:0000313" key="7">
    <source>
        <dbReference type="Proteomes" id="UP001150925"/>
    </source>
</evidence>
<dbReference type="GO" id="GO:0003677">
    <property type="term" value="F:DNA binding"/>
    <property type="evidence" value="ECO:0007669"/>
    <property type="project" value="UniProtKB-KW"/>
</dbReference>
<sequence>MGSKKSKKAFPDKSDAPHDTPQSPSKVDDNILFEASTKVTEGENAESTQAVLDSLMMSTTTETTATVTTAVSGGTVDATQLPPPVDLAPGLLAPDTDHAYLVNALATLPDSEIAGTVTGDTANGDGEPSAQPTDQPNENDEADTQDATDSKDLQTTPKKGPGRPSRGRQSASGSKPSVGTPEWHQIRRDNHKEVERRRRENINHGIDELVKLLPIPEKNKGKIIHQAADYIRQLKENEATNVEKWTLEKLLTEQAINELSAQVDMLKAENEQLRKQVSELEGESAHKKAKTG</sequence>
<dbReference type="Gene3D" id="4.10.280.10">
    <property type="entry name" value="Helix-loop-helix DNA-binding domain"/>
    <property type="match status" value="1"/>
</dbReference>
<feature type="compositionally biased region" description="Polar residues" evidence="4">
    <location>
        <begin position="167"/>
        <end position="177"/>
    </location>
</feature>
<evidence type="ECO:0000256" key="3">
    <source>
        <dbReference type="SAM" id="Coils"/>
    </source>
</evidence>
<dbReference type="GO" id="GO:0046983">
    <property type="term" value="F:protein dimerization activity"/>
    <property type="evidence" value="ECO:0007669"/>
    <property type="project" value="InterPro"/>
</dbReference>
<dbReference type="Proteomes" id="UP001150925">
    <property type="component" value="Unassembled WGS sequence"/>
</dbReference>
<dbReference type="Pfam" id="PF00010">
    <property type="entry name" value="HLH"/>
    <property type="match status" value="1"/>
</dbReference>
<dbReference type="InterPro" id="IPR011598">
    <property type="entry name" value="bHLH_dom"/>
</dbReference>
<feature type="region of interest" description="Disordered" evidence="4">
    <location>
        <begin position="113"/>
        <end position="196"/>
    </location>
</feature>
<comment type="caution">
    <text evidence="6">The sequence shown here is derived from an EMBL/GenBank/DDBJ whole genome shotgun (WGS) entry which is preliminary data.</text>
</comment>
<dbReference type="OrthoDB" id="71302at2759"/>
<evidence type="ECO:0000259" key="5">
    <source>
        <dbReference type="PROSITE" id="PS50888"/>
    </source>
</evidence>
<feature type="compositionally biased region" description="Basic and acidic residues" evidence="4">
    <location>
        <begin position="184"/>
        <end position="196"/>
    </location>
</feature>
<feature type="compositionally biased region" description="Acidic residues" evidence="4">
    <location>
        <begin position="137"/>
        <end position="146"/>
    </location>
</feature>
<proteinExistence type="predicted"/>
<organism evidence="6 7">
    <name type="scientific">Dispira parvispora</name>
    <dbReference type="NCBI Taxonomy" id="1520584"/>
    <lineage>
        <taxon>Eukaryota</taxon>
        <taxon>Fungi</taxon>
        <taxon>Fungi incertae sedis</taxon>
        <taxon>Zoopagomycota</taxon>
        <taxon>Kickxellomycotina</taxon>
        <taxon>Dimargaritomycetes</taxon>
        <taxon>Dimargaritales</taxon>
        <taxon>Dimargaritaceae</taxon>
        <taxon>Dispira</taxon>
    </lineage>
</organism>
<evidence type="ECO:0000256" key="1">
    <source>
        <dbReference type="ARBA" id="ARBA00023125"/>
    </source>
</evidence>
<keyword evidence="3" id="KW-0175">Coiled coil</keyword>
<dbReference type="PANTHER" id="PTHR47787:SF1">
    <property type="entry name" value="CENTROMERE-BINDING PROTEIN 1"/>
    <property type="match status" value="1"/>
</dbReference>
<reference evidence="6" key="1">
    <citation type="submission" date="2022-07" db="EMBL/GenBank/DDBJ databases">
        <title>Phylogenomic reconstructions and comparative analyses of Kickxellomycotina fungi.</title>
        <authorList>
            <person name="Reynolds N.K."/>
            <person name="Stajich J.E."/>
            <person name="Barry K."/>
            <person name="Grigoriev I.V."/>
            <person name="Crous P."/>
            <person name="Smith M.E."/>
        </authorList>
    </citation>
    <scope>NUCLEOTIDE SEQUENCE</scope>
    <source>
        <strain evidence="6">RSA 1196</strain>
    </source>
</reference>
<keyword evidence="7" id="KW-1185">Reference proteome</keyword>
<dbReference type="EMBL" id="JANBPY010001600">
    <property type="protein sequence ID" value="KAJ1959385.1"/>
    <property type="molecule type" value="Genomic_DNA"/>
</dbReference>
<dbReference type="CDD" id="cd14686">
    <property type="entry name" value="bZIP"/>
    <property type="match status" value="1"/>
</dbReference>
<name>A0A9W8APF2_9FUNG</name>
<feature type="coiled-coil region" evidence="3">
    <location>
        <begin position="249"/>
        <end position="290"/>
    </location>
</feature>
<keyword evidence="2" id="KW-0539">Nucleus</keyword>
<feature type="domain" description="BHLH" evidence="5">
    <location>
        <begin position="186"/>
        <end position="234"/>
    </location>
</feature>
<gene>
    <name evidence="6" type="primary">CBF1</name>
    <name evidence="6" type="ORF">IWQ62_004630</name>
</gene>
<dbReference type="SMART" id="SM00353">
    <property type="entry name" value="HLH"/>
    <property type="match status" value="1"/>
</dbReference>
<dbReference type="AlphaFoldDB" id="A0A9W8APF2"/>
<dbReference type="PANTHER" id="PTHR47787">
    <property type="entry name" value="CENTROMERE-BINDING PROTEIN 1"/>
    <property type="match status" value="1"/>
</dbReference>